<dbReference type="OrthoDB" id="2422341at2759"/>
<protein>
    <submittedName>
        <fullName evidence="4">Anaphase-promoting complex subunit CDC26-like</fullName>
    </submittedName>
</protein>
<dbReference type="AlphaFoldDB" id="A0A6J2XM21"/>
<dbReference type="InParanoid" id="A0A6J2XM21"/>
<dbReference type="KEGG" id="soy:115879160"/>
<evidence type="ECO:0000256" key="2">
    <source>
        <dbReference type="SAM" id="MobiDB-lite"/>
    </source>
</evidence>
<keyword evidence="1" id="KW-0833">Ubl conjugation pathway</keyword>
<feature type="region of interest" description="Disordered" evidence="2">
    <location>
        <begin position="37"/>
        <end position="65"/>
    </location>
</feature>
<gene>
    <name evidence="4" type="primary">LOC115879160</name>
</gene>
<evidence type="ECO:0000256" key="1">
    <source>
        <dbReference type="ARBA" id="ARBA00022786"/>
    </source>
</evidence>
<sequence length="65" mass="7548">MLRRVPTAIEPKLDDITEYEQHIRKIRQEKLQKSLASDLPSFQTGPKSKQEVYNRIGYNPPHASV</sequence>
<keyword evidence="3" id="KW-1185">Reference proteome</keyword>
<dbReference type="RefSeq" id="XP_030751709.1">
    <property type="nucleotide sequence ID" value="XM_030895849.1"/>
</dbReference>
<reference evidence="4" key="1">
    <citation type="submission" date="2025-08" db="UniProtKB">
        <authorList>
            <consortium name="RefSeq"/>
        </authorList>
    </citation>
    <scope>IDENTIFICATION</scope>
    <source>
        <tissue evidence="4">Gonads</tissue>
    </source>
</reference>
<dbReference type="GO" id="GO:0005680">
    <property type="term" value="C:anaphase-promoting complex"/>
    <property type="evidence" value="ECO:0007669"/>
    <property type="project" value="InterPro"/>
</dbReference>
<organism evidence="3 4">
    <name type="scientific">Sitophilus oryzae</name>
    <name type="common">Rice weevil</name>
    <name type="synonym">Curculio oryzae</name>
    <dbReference type="NCBI Taxonomy" id="7048"/>
    <lineage>
        <taxon>Eukaryota</taxon>
        <taxon>Metazoa</taxon>
        <taxon>Ecdysozoa</taxon>
        <taxon>Arthropoda</taxon>
        <taxon>Hexapoda</taxon>
        <taxon>Insecta</taxon>
        <taxon>Pterygota</taxon>
        <taxon>Neoptera</taxon>
        <taxon>Endopterygota</taxon>
        <taxon>Coleoptera</taxon>
        <taxon>Polyphaga</taxon>
        <taxon>Cucujiformia</taxon>
        <taxon>Curculionidae</taxon>
        <taxon>Dryophthorinae</taxon>
        <taxon>Sitophilus</taxon>
    </lineage>
</organism>
<name>A0A6J2XM21_SITOR</name>
<evidence type="ECO:0000313" key="4">
    <source>
        <dbReference type="RefSeq" id="XP_030751709.1"/>
    </source>
</evidence>
<dbReference type="InterPro" id="IPR018860">
    <property type="entry name" value="APC_suCDC26"/>
</dbReference>
<dbReference type="GO" id="GO:0031145">
    <property type="term" value="P:anaphase-promoting complex-dependent catabolic process"/>
    <property type="evidence" value="ECO:0007669"/>
    <property type="project" value="InterPro"/>
</dbReference>
<dbReference type="GeneID" id="115879160"/>
<dbReference type="Pfam" id="PF10471">
    <property type="entry name" value="ANAPC_CDC26"/>
    <property type="match status" value="1"/>
</dbReference>
<dbReference type="Proteomes" id="UP000504635">
    <property type="component" value="Unplaced"/>
</dbReference>
<evidence type="ECO:0000313" key="3">
    <source>
        <dbReference type="Proteomes" id="UP000504635"/>
    </source>
</evidence>
<proteinExistence type="predicted"/>
<accession>A0A6J2XM21</accession>